<evidence type="ECO:0000256" key="2">
    <source>
        <dbReference type="SAM" id="MobiDB-lite"/>
    </source>
</evidence>
<keyword evidence="4" id="KW-1185">Reference proteome</keyword>
<evidence type="ECO:0000256" key="1">
    <source>
        <dbReference type="ARBA" id="ARBA00022518"/>
    </source>
</evidence>
<feature type="compositionally biased region" description="Basic and acidic residues" evidence="2">
    <location>
        <begin position="128"/>
        <end position="148"/>
    </location>
</feature>
<dbReference type="EMBL" id="MG452722">
    <property type="protein sequence ID" value="AZB49228.1"/>
    <property type="molecule type" value="Genomic_DNA"/>
</dbReference>
<feature type="region of interest" description="Disordered" evidence="2">
    <location>
        <begin position="110"/>
        <end position="184"/>
    </location>
</feature>
<evidence type="ECO:0000313" key="3">
    <source>
        <dbReference type="EMBL" id="AZB49228.1"/>
    </source>
</evidence>
<proteinExistence type="predicted"/>
<feature type="compositionally biased region" description="Basic and acidic residues" evidence="2">
    <location>
        <begin position="156"/>
        <end position="184"/>
    </location>
</feature>
<sequence>MDTDGQVTVDIDVQSERLSVSSDSDSDGELTDSDTDMMQDEDDLYDPPKRDEVPGSSGPDTNAKLLISSFVIPKVTQDGATRNVAYSSPLARERVTTPDRGIRRVYGRPQSRERNAPFRRPIRGNIRGRYDDGQRRERWSRNVEDLRSRLTSGRRSGRDREVTARRGERPFRGDNRRSPMTRSREGIRLRTGDKRMRASFERMRVPQGALRPLNGPPFNSSLYPSHDKCISFIKIQPPTLLPEVGCSPFIERLVGMACNTTDLQDKSFPASTLKIYMRELRTFFNTTPNWLPMRDCRSAGIQQCGMVDLLAFQEETIFYLKCHLEECNYVTDADVQRDLIFLSIDQVCQQVMFKMRSLLPLVSGPEYETAIVRQLCYLVAAGNREEDCARMLHELSLDFKLGVLAAYCLVPMLFLRVREQKNLCVFIYKYLDMYKPGMLVGLFNQMLMEHRGYDTRDPDFISTVFGVVGLESSNRGLFFFPLPSVETQP</sequence>
<feature type="region of interest" description="Disordered" evidence="2">
    <location>
        <begin position="1"/>
        <end position="63"/>
    </location>
</feature>
<dbReference type="Proteomes" id="UP000677407">
    <property type="component" value="Segment"/>
</dbReference>
<dbReference type="GO" id="GO:0006355">
    <property type="term" value="P:regulation of DNA-templated transcription"/>
    <property type="evidence" value="ECO:0007669"/>
    <property type="project" value="InterPro"/>
</dbReference>
<name>A0A3Q8J771_9GAMA</name>
<accession>A0A3Q8J771</accession>
<reference evidence="3" key="1">
    <citation type="submission" date="2017-11" db="EMBL/GenBank/DDBJ databases">
        <title>The distinct marsupial branch of gammaherpesviruses includes novel host-derived genes seldom found in other viruses.</title>
        <authorList>
            <person name="Vaz P.K."/>
        </authorList>
    </citation>
    <scope>NUCLEOTIDE SEQUENCE</scope>
    <source>
        <strain evidence="3">36M/11</strain>
    </source>
</reference>
<dbReference type="Pfam" id="PF05459">
    <property type="entry name" value="Herpes_UL69"/>
    <property type="match status" value="1"/>
</dbReference>
<gene>
    <name evidence="3" type="primary">ORF57</name>
</gene>
<keyword evidence="1" id="KW-0244">Early protein</keyword>
<dbReference type="GeneID" id="65102783"/>
<protein>
    <submittedName>
        <fullName evidence="3">Transcriptional control factor</fullName>
    </submittedName>
</protein>
<organism evidence="3">
    <name type="scientific">Phascolarctid gammaherpesvirus 1</name>
    <dbReference type="NCBI Taxonomy" id="2249313"/>
    <lineage>
        <taxon>Viruses</taxon>
        <taxon>Duplodnaviria</taxon>
        <taxon>Heunggongvirae</taxon>
        <taxon>Peploviricota</taxon>
        <taxon>Herviviricetes</taxon>
        <taxon>Herpesvirales</taxon>
        <taxon>Orthoherpesviridae</taxon>
        <taxon>Gammaherpesvirinae</taxon>
        <taxon>Manticavirus</taxon>
        <taxon>Manticavirus phascolarctidgamma1</taxon>
    </lineage>
</organism>
<dbReference type="KEGG" id="vg:65102783"/>
<dbReference type="InterPro" id="IPR008648">
    <property type="entry name" value="ICP27-like"/>
</dbReference>
<evidence type="ECO:0000313" key="4">
    <source>
        <dbReference type="Proteomes" id="UP000677407"/>
    </source>
</evidence>
<dbReference type="RefSeq" id="YP_010087498.1">
    <property type="nucleotide sequence ID" value="NC_055555.1"/>
</dbReference>
<feature type="compositionally biased region" description="Acidic residues" evidence="2">
    <location>
        <begin position="24"/>
        <end position="45"/>
    </location>
</feature>